<dbReference type="RefSeq" id="WP_208245130.1">
    <property type="nucleotide sequence ID" value="NZ_JAGEPF010000018.1"/>
</dbReference>
<dbReference type="Proteomes" id="UP000680206">
    <property type="component" value="Unassembled WGS sequence"/>
</dbReference>
<accession>A0ABS3RY43</accession>
<comment type="caution">
    <text evidence="1">The sequence shown here is derived from an EMBL/GenBank/DDBJ whole genome shotgun (WGS) entry which is preliminary data.</text>
</comment>
<sequence>MEARDDALCLDCNEPAGFLGPINPDGYHDACDPELTAFIKAEEARGPLAFCPDTLPCYDDECEGQDRTVVALGSTVDRADPTETYRLACGHTAA</sequence>
<dbReference type="EMBL" id="JAGEPF010000018">
    <property type="protein sequence ID" value="MBO2461684.1"/>
    <property type="molecule type" value="Genomic_DNA"/>
</dbReference>
<evidence type="ECO:0000313" key="1">
    <source>
        <dbReference type="EMBL" id="MBO2461684.1"/>
    </source>
</evidence>
<gene>
    <name evidence="1" type="ORF">J4709_29355</name>
</gene>
<evidence type="ECO:0000313" key="2">
    <source>
        <dbReference type="Proteomes" id="UP000680206"/>
    </source>
</evidence>
<name>A0ABS3RY43_9ACTN</name>
<keyword evidence="2" id="KW-1185">Reference proteome</keyword>
<protein>
    <submittedName>
        <fullName evidence="1">Uncharacterized protein</fullName>
    </submittedName>
</protein>
<organism evidence="1 2">
    <name type="scientific">Actinomadura violacea</name>
    <dbReference type="NCBI Taxonomy" id="2819934"/>
    <lineage>
        <taxon>Bacteria</taxon>
        <taxon>Bacillati</taxon>
        <taxon>Actinomycetota</taxon>
        <taxon>Actinomycetes</taxon>
        <taxon>Streptosporangiales</taxon>
        <taxon>Thermomonosporaceae</taxon>
        <taxon>Actinomadura</taxon>
    </lineage>
</organism>
<reference evidence="1 2" key="1">
    <citation type="submission" date="2021-03" db="EMBL/GenBank/DDBJ databases">
        <title>Actinomadura violae sp. nov., isolated from lichen in Thailand.</title>
        <authorList>
            <person name="Kanchanasin P."/>
            <person name="Saeng-In P."/>
            <person name="Phongsopitanun W."/>
            <person name="Yuki M."/>
            <person name="Kudo T."/>
            <person name="Ohkuma M."/>
            <person name="Tanasupawat S."/>
        </authorList>
    </citation>
    <scope>NUCLEOTIDE SEQUENCE [LARGE SCALE GENOMIC DNA]</scope>
    <source>
        <strain evidence="1 2">LCR2-06</strain>
    </source>
</reference>
<proteinExistence type="predicted"/>